<sequence>MKIPLTKKVEGINVKEKSVSQLVFEMGKTAYQGRKLAEAVDLWEKMVKEDNLVIVLGLAGSMSTAGQWTLINWLTKNRFVDVIVSTGANVSEDIVDAMGLGYFQATQKINDEDLLSADINRYYDVYGVETDYRKMEDLLTKFLLSLKPDHPYSSMEILHHLGNYLSKKHIKSITATAAENGVPIFSPALLDSAYGEAALMAKNEGHNLIVDQVKEFDQFVGIGEKTKNTAVIYIGGGVPKDFTQLLAISISPRNMDQEVKGREGNRRKSLQEYYYPHKYAIQITTDSPQWGGLSGCTLEEAKSWGKVSGKGGDVTCYCDATIALPIITHALNERIKPNSRKNKAPDFSWLLPKE</sequence>
<dbReference type="AlphaFoldDB" id="A0A0M0BPF8"/>
<dbReference type="InterPro" id="IPR029035">
    <property type="entry name" value="DHS-like_NAD/FAD-binding_dom"/>
</dbReference>
<dbReference type="SUPFAM" id="SSF52467">
    <property type="entry name" value="DHS-like NAD/FAD-binding domain"/>
    <property type="match status" value="1"/>
</dbReference>
<evidence type="ECO:0000256" key="1">
    <source>
        <dbReference type="ARBA" id="ARBA00009892"/>
    </source>
</evidence>
<dbReference type="EMBL" id="LFWU01000131">
    <property type="protein sequence ID" value="KON30176.1"/>
    <property type="molecule type" value="Genomic_DNA"/>
</dbReference>
<dbReference type="InterPro" id="IPR002773">
    <property type="entry name" value="Deoxyhypusine_synthase"/>
</dbReference>
<dbReference type="PATRIC" id="fig|1685124.3.peg.1048"/>
<dbReference type="Pfam" id="PF01916">
    <property type="entry name" value="DS"/>
    <property type="match status" value="1"/>
</dbReference>
<dbReference type="GO" id="GO:0005737">
    <property type="term" value="C:cytoplasm"/>
    <property type="evidence" value="ECO:0007669"/>
    <property type="project" value="TreeGrafter"/>
</dbReference>
<evidence type="ECO:0000256" key="2">
    <source>
        <dbReference type="ARBA" id="ARBA00022679"/>
    </source>
</evidence>
<keyword evidence="2" id="KW-0808">Transferase</keyword>
<dbReference type="PANTHER" id="PTHR11703">
    <property type="entry name" value="DEOXYHYPUSINE SYNTHASE"/>
    <property type="match status" value="1"/>
</dbReference>
<proteinExistence type="inferred from homology"/>
<dbReference type="PANTHER" id="PTHR11703:SF2">
    <property type="entry name" value="DEOXYHYPUSINE SYNTHASE-LIKE PROTEIN"/>
    <property type="match status" value="1"/>
</dbReference>
<organism evidence="3 4">
    <name type="scientific">miscellaneous Crenarchaeota group-1 archaeon SG8-32-1</name>
    <dbReference type="NCBI Taxonomy" id="1685124"/>
    <lineage>
        <taxon>Archaea</taxon>
        <taxon>Candidatus Bathyarchaeota</taxon>
        <taxon>MCG-1</taxon>
    </lineage>
</organism>
<dbReference type="Gene3D" id="3.40.910.10">
    <property type="entry name" value="Deoxyhypusine synthase"/>
    <property type="match status" value="1"/>
</dbReference>
<dbReference type="Proteomes" id="UP000037237">
    <property type="component" value="Unassembled WGS sequence"/>
</dbReference>
<evidence type="ECO:0008006" key="5">
    <source>
        <dbReference type="Google" id="ProtNLM"/>
    </source>
</evidence>
<comment type="caution">
    <text evidence="3">The sequence shown here is derived from an EMBL/GenBank/DDBJ whole genome shotgun (WGS) entry which is preliminary data.</text>
</comment>
<protein>
    <recommendedName>
        <fullName evidence="5">Deoxyhypusine synthase</fullName>
    </recommendedName>
</protein>
<evidence type="ECO:0000313" key="4">
    <source>
        <dbReference type="Proteomes" id="UP000037237"/>
    </source>
</evidence>
<comment type="similarity">
    <text evidence="1">Belongs to the deoxyhypusine synthase family.</text>
</comment>
<name>A0A0M0BPF8_9ARCH</name>
<reference evidence="3 4" key="1">
    <citation type="submission" date="2015-06" db="EMBL/GenBank/DDBJ databases">
        <title>New insights into the roles of widespread benthic archaea in carbon and nitrogen cycling.</title>
        <authorList>
            <person name="Lazar C.S."/>
            <person name="Baker B.J."/>
            <person name="Seitz K.W."/>
            <person name="Hyde A.S."/>
            <person name="Dick G.J."/>
            <person name="Hinrichs K.-U."/>
            <person name="Teske A.P."/>
        </authorList>
    </citation>
    <scope>NUCLEOTIDE SEQUENCE [LARGE SCALE GENOMIC DNA]</scope>
    <source>
        <strain evidence="3">SG8-32-1</strain>
    </source>
</reference>
<accession>A0A0M0BPF8</accession>
<gene>
    <name evidence="3" type="ORF">AC477_05175</name>
</gene>
<evidence type="ECO:0000313" key="3">
    <source>
        <dbReference type="EMBL" id="KON30176.1"/>
    </source>
</evidence>
<dbReference type="InterPro" id="IPR036982">
    <property type="entry name" value="Deoxyhypusine_synthase_sf"/>
</dbReference>
<dbReference type="GO" id="GO:0034038">
    <property type="term" value="F:deoxyhypusine synthase activity"/>
    <property type="evidence" value="ECO:0007669"/>
    <property type="project" value="TreeGrafter"/>
</dbReference>